<protein>
    <submittedName>
        <fullName evidence="1">Uncharacterized protein</fullName>
    </submittedName>
</protein>
<evidence type="ECO:0000313" key="2">
    <source>
        <dbReference type="Proteomes" id="UP000314294"/>
    </source>
</evidence>
<organism evidence="1 2">
    <name type="scientific">Liparis tanakae</name>
    <name type="common">Tanaka's snailfish</name>
    <dbReference type="NCBI Taxonomy" id="230148"/>
    <lineage>
        <taxon>Eukaryota</taxon>
        <taxon>Metazoa</taxon>
        <taxon>Chordata</taxon>
        <taxon>Craniata</taxon>
        <taxon>Vertebrata</taxon>
        <taxon>Euteleostomi</taxon>
        <taxon>Actinopterygii</taxon>
        <taxon>Neopterygii</taxon>
        <taxon>Teleostei</taxon>
        <taxon>Neoteleostei</taxon>
        <taxon>Acanthomorphata</taxon>
        <taxon>Eupercaria</taxon>
        <taxon>Perciformes</taxon>
        <taxon>Cottioidei</taxon>
        <taxon>Cottales</taxon>
        <taxon>Liparidae</taxon>
        <taxon>Liparis</taxon>
    </lineage>
</organism>
<proteinExistence type="predicted"/>
<accession>A0A4Z2E050</accession>
<gene>
    <name evidence="1" type="ORF">EYF80_067715</name>
</gene>
<sequence length="11" mass="1260">MRPSCPRTPTD</sequence>
<evidence type="ECO:0000313" key="1">
    <source>
        <dbReference type="EMBL" id="TNN22171.1"/>
    </source>
</evidence>
<dbReference type="EMBL" id="SRLO01023849">
    <property type="protein sequence ID" value="TNN22171.1"/>
    <property type="molecule type" value="Genomic_DNA"/>
</dbReference>
<comment type="caution">
    <text evidence="1">The sequence shown here is derived from an EMBL/GenBank/DDBJ whole genome shotgun (WGS) entry which is preliminary data.</text>
</comment>
<dbReference type="Proteomes" id="UP000314294">
    <property type="component" value="Unassembled WGS sequence"/>
</dbReference>
<name>A0A4Z2E050_9TELE</name>
<reference evidence="1 2" key="1">
    <citation type="submission" date="2019-03" db="EMBL/GenBank/DDBJ databases">
        <title>First draft genome of Liparis tanakae, snailfish: a comprehensive survey of snailfish specific genes.</title>
        <authorList>
            <person name="Kim W."/>
            <person name="Song I."/>
            <person name="Jeong J.-H."/>
            <person name="Kim D."/>
            <person name="Kim S."/>
            <person name="Ryu S."/>
            <person name="Song J.Y."/>
            <person name="Lee S.K."/>
        </authorList>
    </citation>
    <scope>NUCLEOTIDE SEQUENCE [LARGE SCALE GENOMIC DNA]</scope>
    <source>
        <tissue evidence="1">Muscle</tissue>
    </source>
</reference>
<keyword evidence="2" id="KW-1185">Reference proteome</keyword>